<proteinExistence type="predicted"/>
<dbReference type="Gramene" id="MELO3C016294.2.1">
    <property type="protein sequence ID" value="MELO3C016294.2.1"/>
    <property type="gene ID" value="MELO3C016294.2"/>
</dbReference>
<name>A0A9I9DC84_CUCME</name>
<evidence type="ECO:0000313" key="2">
    <source>
        <dbReference type="EnsemblPlants" id="MELO3C016294.2.1"/>
    </source>
</evidence>
<evidence type="ECO:0000256" key="1">
    <source>
        <dbReference type="SAM" id="MobiDB-lite"/>
    </source>
</evidence>
<dbReference type="PANTHER" id="PTHR35704">
    <property type="entry name" value="OS02G0254600 PROTEIN"/>
    <property type="match status" value="1"/>
</dbReference>
<protein>
    <submittedName>
        <fullName evidence="2">Uncharacterized protein</fullName>
    </submittedName>
</protein>
<dbReference type="PANTHER" id="PTHR35704:SF1">
    <property type="entry name" value="OS02G0254600 PROTEIN"/>
    <property type="match status" value="1"/>
</dbReference>
<reference evidence="2" key="1">
    <citation type="submission" date="2023-03" db="UniProtKB">
        <authorList>
            <consortium name="EnsemblPlants"/>
        </authorList>
    </citation>
    <scope>IDENTIFICATION</scope>
</reference>
<accession>A0A9I9DC84</accession>
<dbReference type="AlphaFoldDB" id="A0A9I9DC84"/>
<sequence>IPSFPSSLTLLFLPQSHSQFQILRPTIHDGGGNIVIFCLVSMGNCVEVLSRQREEEGTTTTTSTREMEEKEKKGGMRIKVVLRKEELEWLTEQIKEKGGKGLEELLEEIERGRREKLENYCSIQYSSVSWKPSLESIMECPEIPDHMFR</sequence>
<organism evidence="2">
    <name type="scientific">Cucumis melo</name>
    <name type="common">Muskmelon</name>
    <dbReference type="NCBI Taxonomy" id="3656"/>
    <lineage>
        <taxon>Eukaryota</taxon>
        <taxon>Viridiplantae</taxon>
        <taxon>Streptophyta</taxon>
        <taxon>Embryophyta</taxon>
        <taxon>Tracheophyta</taxon>
        <taxon>Spermatophyta</taxon>
        <taxon>Magnoliopsida</taxon>
        <taxon>eudicotyledons</taxon>
        <taxon>Gunneridae</taxon>
        <taxon>Pentapetalae</taxon>
        <taxon>rosids</taxon>
        <taxon>fabids</taxon>
        <taxon>Cucurbitales</taxon>
        <taxon>Cucurbitaceae</taxon>
        <taxon>Benincaseae</taxon>
        <taxon>Cucumis</taxon>
    </lineage>
</organism>
<dbReference type="EnsemblPlants" id="MELO3C016294.2.1">
    <property type="protein sequence ID" value="MELO3C016294.2.1"/>
    <property type="gene ID" value="MELO3C016294.2"/>
</dbReference>
<feature type="region of interest" description="Disordered" evidence="1">
    <location>
        <begin position="52"/>
        <end position="72"/>
    </location>
</feature>